<dbReference type="eggNOG" id="COG2017">
    <property type="taxonomic scope" value="Bacteria"/>
</dbReference>
<dbReference type="Gene3D" id="2.70.98.10">
    <property type="match status" value="1"/>
</dbReference>
<gene>
    <name evidence="1" type="ordered locus">Clocel_0307</name>
</gene>
<dbReference type="InterPro" id="IPR011013">
    <property type="entry name" value="Gal_mutarotase_sf_dom"/>
</dbReference>
<dbReference type="GO" id="GO:0005975">
    <property type="term" value="P:carbohydrate metabolic process"/>
    <property type="evidence" value="ECO:0007669"/>
    <property type="project" value="InterPro"/>
</dbReference>
<keyword evidence="2" id="KW-1185">Reference proteome</keyword>
<accession>D9SPN8</accession>
<dbReference type="Proteomes" id="UP000002730">
    <property type="component" value="Chromosome"/>
</dbReference>
<dbReference type="RefSeq" id="WP_010075146.1">
    <property type="nucleotide sequence ID" value="NC_014393.1"/>
</dbReference>
<dbReference type="CDD" id="cd09024">
    <property type="entry name" value="Aldose_epim_lacX"/>
    <property type="match status" value="1"/>
</dbReference>
<evidence type="ECO:0000313" key="1">
    <source>
        <dbReference type="EMBL" id="ADL50087.1"/>
    </source>
</evidence>
<protein>
    <submittedName>
        <fullName evidence="1">Aldose 1-epimerase</fullName>
    </submittedName>
</protein>
<dbReference type="PANTHER" id="PTHR11122:SF13">
    <property type="entry name" value="GLUCOSE-6-PHOSPHATE 1-EPIMERASE"/>
    <property type="match status" value="1"/>
</dbReference>
<dbReference type="HOGENOM" id="CLU_057834_1_0_9"/>
<dbReference type="InterPro" id="IPR037481">
    <property type="entry name" value="LacX"/>
</dbReference>
<name>D9SPN8_CLOC7</name>
<dbReference type="KEGG" id="ccb:Clocel_0307"/>
<dbReference type="EMBL" id="CP002160">
    <property type="protein sequence ID" value="ADL50087.1"/>
    <property type="molecule type" value="Genomic_DNA"/>
</dbReference>
<dbReference type="GO" id="GO:0030246">
    <property type="term" value="F:carbohydrate binding"/>
    <property type="evidence" value="ECO:0007669"/>
    <property type="project" value="InterPro"/>
</dbReference>
<reference evidence="1 2" key="1">
    <citation type="submission" date="2010-08" db="EMBL/GenBank/DDBJ databases">
        <title>Complete sequence of Clostridium cellulovorans 743B.</title>
        <authorList>
            <consortium name="US DOE Joint Genome Institute"/>
            <person name="Lucas S."/>
            <person name="Copeland A."/>
            <person name="Lapidus A."/>
            <person name="Cheng J.-F."/>
            <person name="Bruce D."/>
            <person name="Goodwin L."/>
            <person name="Pitluck S."/>
            <person name="Chertkov O."/>
            <person name="Detter J.C."/>
            <person name="Han C."/>
            <person name="Tapia R."/>
            <person name="Land M."/>
            <person name="Hauser L."/>
            <person name="Chang Y.-J."/>
            <person name="Jeffries C."/>
            <person name="Kyrpides N."/>
            <person name="Ivanova N."/>
            <person name="Mikhailova N."/>
            <person name="Hemme C.L."/>
            <person name="Woyke T."/>
        </authorList>
    </citation>
    <scope>NUCLEOTIDE SEQUENCE [LARGE SCALE GENOMIC DNA]</scope>
    <source>
        <strain evidence="2">ATCC 35296 / DSM 3052 / OCM 3 / 743B</strain>
    </source>
</reference>
<dbReference type="AlphaFoldDB" id="D9SPN8"/>
<dbReference type="InterPro" id="IPR014718">
    <property type="entry name" value="GH-type_carb-bd"/>
</dbReference>
<evidence type="ECO:0000313" key="2">
    <source>
        <dbReference type="Proteomes" id="UP000002730"/>
    </source>
</evidence>
<organism evidence="1 2">
    <name type="scientific">Clostridium cellulovorans (strain ATCC 35296 / DSM 3052 / OCM 3 / 743B)</name>
    <dbReference type="NCBI Taxonomy" id="573061"/>
    <lineage>
        <taxon>Bacteria</taxon>
        <taxon>Bacillati</taxon>
        <taxon>Bacillota</taxon>
        <taxon>Clostridia</taxon>
        <taxon>Eubacteriales</taxon>
        <taxon>Clostridiaceae</taxon>
        <taxon>Clostridium</taxon>
    </lineage>
</organism>
<dbReference type="Pfam" id="PF01263">
    <property type="entry name" value="Aldose_epim"/>
    <property type="match status" value="1"/>
</dbReference>
<dbReference type="GO" id="GO:0016853">
    <property type="term" value="F:isomerase activity"/>
    <property type="evidence" value="ECO:0007669"/>
    <property type="project" value="InterPro"/>
</dbReference>
<proteinExistence type="predicted"/>
<dbReference type="SUPFAM" id="SSF74650">
    <property type="entry name" value="Galactose mutarotase-like"/>
    <property type="match status" value="1"/>
</dbReference>
<dbReference type="PANTHER" id="PTHR11122">
    <property type="entry name" value="APOSPORY-ASSOCIATED PROTEIN C-RELATED"/>
    <property type="match status" value="1"/>
</dbReference>
<dbReference type="OrthoDB" id="9795355at2"/>
<dbReference type="STRING" id="573061.Clocel_0307"/>
<dbReference type="InterPro" id="IPR008183">
    <property type="entry name" value="Aldose_1/G6P_1-epimerase"/>
</dbReference>
<sequence length="291" mass="32772">MSKHTLKNSDIIIAINDLGAELCSIKDASTDTEYLWNADATHWKRHSPILFPIVGGLVNNEFTYKGKTYPMSQHGFARDSVFELISKTETELSHRLISSEESLKVYPFDFILDISYKLEGRKITVSWKVTNPSDTTLYFSIGAHPAFMCPVNSQGVQSDYYIGFDSNKNITYSLLGTGGCLNPTTYELPLENGIVKITEDLFTKDALIIENSQSSRVSLLNPEKKPYVTVTFDAPLFGLWSPASGKAPFVCIEPWYGRCDQEGFTGEFSEKQWMNSLEKDQIFEASYTIEL</sequence>